<name>A0A9N9EUH6_FUNMO</name>
<dbReference type="Proteomes" id="UP000789375">
    <property type="component" value="Unassembled WGS sequence"/>
</dbReference>
<dbReference type="EMBL" id="CAJVPP010007689">
    <property type="protein sequence ID" value="CAG8690892.1"/>
    <property type="molecule type" value="Genomic_DNA"/>
</dbReference>
<evidence type="ECO:0000256" key="1">
    <source>
        <dbReference type="SAM" id="MobiDB-lite"/>
    </source>
</evidence>
<dbReference type="AlphaFoldDB" id="A0A9N9EUH6"/>
<feature type="region of interest" description="Disordered" evidence="1">
    <location>
        <begin position="144"/>
        <end position="165"/>
    </location>
</feature>
<comment type="caution">
    <text evidence="2">The sequence shown here is derived from an EMBL/GenBank/DDBJ whole genome shotgun (WGS) entry which is preliminary data.</text>
</comment>
<accession>A0A9N9EUH6</accession>
<sequence length="165" mass="18640">SEICFGTPFTRRYNYSHNHIGYRIELVSASLISGRWITSNDDNYRISCEPQIYHLKNGQAEAFSSVTSSFLGGVKGFAIFYINDGKFSNFIISWSVPTIGSPKYEILGHDLSDCFSKDDPSERRNMLHSVPNLDPPNYAPPAYSSYSSIPNRESGNRHSNNNPFR</sequence>
<protein>
    <submittedName>
        <fullName evidence="2">1896_t:CDS:1</fullName>
    </submittedName>
</protein>
<proteinExistence type="predicted"/>
<reference evidence="2" key="1">
    <citation type="submission" date="2021-06" db="EMBL/GenBank/DDBJ databases">
        <authorList>
            <person name="Kallberg Y."/>
            <person name="Tangrot J."/>
            <person name="Rosling A."/>
        </authorList>
    </citation>
    <scope>NUCLEOTIDE SEQUENCE</scope>
    <source>
        <strain evidence="2">87-6 pot B 2015</strain>
    </source>
</reference>
<feature type="non-terminal residue" evidence="2">
    <location>
        <position position="165"/>
    </location>
</feature>
<evidence type="ECO:0000313" key="3">
    <source>
        <dbReference type="Proteomes" id="UP000789375"/>
    </source>
</evidence>
<organism evidence="2 3">
    <name type="scientific">Funneliformis mosseae</name>
    <name type="common">Endomycorrhizal fungus</name>
    <name type="synonym">Glomus mosseae</name>
    <dbReference type="NCBI Taxonomy" id="27381"/>
    <lineage>
        <taxon>Eukaryota</taxon>
        <taxon>Fungi</taxon>
        <taxon>Fungi incertae sedis</taxon>
        <taxon>Mucoromycota</taxon>
        <taxon>Glomeromycotina</taxon>
        <taxon>Glomeromycetes</taxon>
        <taxon>Glomerales</taxon>
        <taxon>Glomeraceae</taxon>
        <taxon>Funneliformis</taxon>
    </lineage>
</organism>
<dbReference type="Gene3D" id="2.60.270.50">
    <property type="match status" value="1"/>
</dbReference>
<gene>
    <name evidence="2" type="ORF">FMOSSE_LOCUS13344</name>
</gene>
<keyword evidence="3" id="KW-1185">Reference proteome</keyword>
<evidence type="ECO:0000313" key="2">
    <source>
        <dbReference type="EMBL" id="CAG8690892.1"/>
    </source>
</evidence>